<dbReference type="AlphaFoldDB" id="A0A1I4IBG7"/>
<dbReference type="Proteomes" id="UP000181969">
    <property type="component" value="Unassembled WGS sequence"/>
</dbReference>
<evidence type="ECO:0008006" key="3">
    <source>
        <dbReference type="Google" id="ProtNLM"/>
    </source>
</evidence>
<dbReference type="RefSeq" id="WP_014025255.1">
    <property type="nucleotide sequence ID" value="NZ_AP027239.1"/>
</dbReference>
<dbReference type="EMBL" id="FOTJ01000015">
    <property type="protein sequence ID" value="SFL51625.1"/>
    <property type="molecule type" value="Genomic_DNA"/>
</dbReference>
<sequence length="72" mass="8601">MSRTGITVDNKMIDAEGISNFYSIEVSTARNKICEMKKDKRFMQGDYFRMSGRVWFPAFDEFLKIKDEEKYR</sequence>
<evidence type="ECO:0000313" key="1">
    <source>
        <dbReference type="EMBL" id="SFL51625.1"/>
    </source>
</evidence>
<accession>A0A1I4IBG7</accession>
<dbReference type="OrthoDB" id="2242898at2"/>
<name>A0A1I4IBG7_9LACT</name>
<gene>
    <name evidence="1" type="ORF">SAMN05216438_1152</name>
</gene>
<protein>
    <recommendedName>
        <fullName evidence="3">DNA-binding protein</fullName>
    </recommendedName>
</protein>
<organism evidence="1 2">
    <name type="scientific">Lactococcus garvieae</name>
    <dbReference type="NCBI Taxonomy" id="1363"/>
    <lineage>
        <taxon>Bacteria</taxon>
        <taxon>Bacillati</taxon>
        <taxon>Bacillota</taxon>
        <taxon>Bacilli</taxon>
        <taxon>Lactobacillales</taxon>
        <taxon>Streptococcaceae</taxon>
        <taxon>Lactococcus</taxon>
    </lineage>
</organism>
<proteinExistence type="predicted"/>
<reference evidence="1 2" key="1">
    <citation type="submission" date="2016-10" db="EMBL/GenBank/DDBJ databases">
        <authorList>
            <person name="de Groot N.N."/>
        </authorList>
    </citation>
    <scope>NUCLEOTIDE SEQUENCE [LARGE SCALE GENOMIC DNA]</scope>
    <source>
        <strain evidence="1 2">M79</strain>
    </source>
</reference>
<evidence type="ECO:0000313" key="2">
    <source>
        <dbReference type="Proteomes" id="UP000181969"/>
    </source>
</evidence>